<keyword evidence="3" id="KW-1185">Reference proteome</keyword>
<proteinExistence type="predicted"/>
<organism evidence="2 3">
    <name type="scientific">Quercus lobata</name>
    <name type="common">Valley oak</name>
    <dbReference type="NCBI Taxonomy" id="97700"/>
    <lineage>
        <taxon>Eukaryota</taxon>
        <taxon>Viridiplantae</taxon>
        <taxon>Streptophyta</taxon>
        <taxon>Embryophyta</taxon>
        <taxon>Tracheophyta</taxon>
        <taxon>Spermatophyta</taxon>
        <taxon>Magnoliopsida</taxon>
        <taxon>eudicotyledons</taxon>
        <taxon>Gunneridae</taxon>
        <taxon>Pentapetalae</taxon>
        <taxon>rosids</taxon>
        <taxon>fabids</taxon>
        <taxon>Fagales</taxon>
        <taxon>Fagaceae</taxon>
        <taxon>Quercus</taxon>
    </lineage>
</organism>
<feature type="chain" id="PRO_5029508441" evidence="1">
    <location>
        <begin position="19"/>
        <end position="187"/>
    </location>
</feature>
<reference evidence="2 3" key="1">
    <citation type="journal article" date="2016" name="G3 (Bethesda)">
        <title>First Draft Assembly and Annotation of the Genome of a California Endemic Oak Quercus lobata Nee (Fagaceae).</title>
        <authorList>
            <person name="Sork V.L."/>
            <person name="Fitz-Gibbon S.T."/>
            <person name="Puiu D."/>
            <person name="Crepeau M."/>
            <person name="Gugger P.F."/>
            <person name="Sherman R."/>
            <person name="Stevens K."/>
            <person name="Langley C.H."/>
            <person name="Pellegrini M."/>
            <person name="Salzberg S.L."/>
        </authorList>
    </citation>
    <scope>NUCLEOTIDE SEQUENCE [LARGE SCALE GENOMIC DNA]</scope>
    <source>
        <strain evidence="2 3">cv. SW786</strain>
    </source>
</reference>
<evidence type="ECO:0000256" key="1">
    <source>
        <dbReference type="SAM" id="SignalP"/>
    </source>
</evidence>
<evidence type="ECO:0000313" key="2">
    <source>
        <dbReference type="EnsemblPlants" id="QL06p044842:mrna"/>
    </source>
</evidence>
<feature type="signal peptide" evidence="1">
    <location>
        <begin position="1"/>
        <end position="18"/>
    </location>
</feature>
<accession>A0A7N2M1F5</accession>
<evidence type="ECO:0000313" key="3">
    <source>
        <dbReference type="Proteomes" id="UP000594261"/>
    </source>
</evidence>
<dbReference type="AlphaFoldDB" id="A0A7N2M1F5"/>
<sequence length="187" mass="21421">MTPFPFSLPFFFFSYTLSFCPVSSVLQFLSCCFSLTELFSFVLSLWTEISTGSITEPKDSLHPTYSSWKNCNNMVFMWLKVQIRIMVLKLAAANNVSTAIEGRINETVEYEMDLVDSALKSLRSLSNERWERQHDRLSKVVSAFGYQKKVPDHIHQENVAKLASLMQEILSLKEASLHIEAQANKHD</sequence>
<protein>
    <submittedName>
        <fullName evidence="2">Uncharacterized protein</fullName>
    </submittedName>
</protein>
<reference evidence="2" key="2">
    <citation type="submission" date="2021-01" db="UniProtKB">
        <authorList>
            <consortium name="EnsemblPlants"/>
        </authorList>
    </citation>
    <scope>IDENTIFICATION</scope>
</reference>
<dbReference type="Proteomes" id="UP000594261">
    <property type="component" value="Chromosome 6"/>
</dbReference>
<keyword evidence="1" id="KW-0732">Signal</keyword>
<dbReference type="Gramene" id="QL06p044842:mrna">
    <property type="protein sequence ID" value="QL06p044842:mrna"/>
    <property type="gene ID" value="QL06p044842"/>
</dbReference>
<dbReference type="EMBL" id="LRBV02000006">
    <property type="status" value="NOT_ANNOTATED_CDS"/>
    <property type="molecule type" value="Genomic_DNA"/>
</dbReference>
<dbReference type="EnsemblPlants" id="QL06p044842:mrna">
    <property type="protein sequence ID" value="QL06p044842:mrna"/>
    <property type="gene ID" value="QL06p044842"/>
</dbReference>
<name>A0A7N2M1F5_QUELO</name>
<dbReference type="InParanoid" id="A0A7N2M1F5"/>